<protein>
    <submittedName>
        <fullName evidence="1">Uncharacterized protein</fullName>
    </submittedName>
</protein>
<evidence type="ECO:0000313" key="2">
    <source>
        <dbReference type="Proteomes" id="UP000019199"/>
    </source>
</evidence>
<comment type="caution">
    <text evidence="1">The sequence shown here is derived from an EMBL/GenBank/DDBJ whole genome shotgun (WGS) entry which is preliminary data.</text>
</comment>
<dbReference type="AlphaFoldDB" id="W1EWU9"/>
<dbReference type="EMBL" id="CBWN010000049">
    <property type="protein sequence ID" value="CDL26015.1"/>
    <property type="molecule type" value="Genomic_DNA"/>
</dbReference>
<accession>W1EWU9</accession>
<proteinExistence type="predicted"/>
<organism evidence="1 2">
    <name type="scientific">Escherichia coli ISC7</name>
    <dbReference type="NCBI Taxonomy" id="1432555"/>
    <lineage>
        <taxon>Bacteria</taxon>
        <taxon>Pseudomonadati</taxon>
        <taxon>Pseudomonadota</taxon>
        <taxon>Gammaproteobacteria</taxon>
        <taxon>Enterobacterales</taxon>
        <taxon>Enterobacteriaceae</taxon>
        <taxon>Escherichia</taxon>
    </lineage>
</organism>
<sequence length="83" mass="9722">MRDAQNKLLLRPLTVVNNQSHQGKAESRPTHAVWLPAITVPLRPNRYHWVPLLLRPFRQKPQLRSHQIPHLHLNHELSAYSDS</sequence>
<reference evidence="1 2" key="1">
    <citation type="submission" date="2013-10" db="EMBL/GenBank/DDBJ databases">
        <title>Antibiotic resistance diversity of beta-lactamase producers in the General Hospital Vienna.</title>
        <authorList>
            <person name="Barisic I."/>
            <person name="Mitteregger D."/>
            <person name="Hirschl A.M."/>
            <person name="Noehammer C."/>
            <person name="Wiesinger-Mayr H."/>
        </authorList>
    </citation>
    <scope>NUCLEOTIDE SEQUENCE [LARGE SCALE GENOMIC DNA]</scope>
    <source>
        <strain evidence="1 2">ISC7</strain>
    </source>
</reference>
<dbReference type="Proteomes" id="UP000019199">
    <property type="component" value="Unassembled WGS sequence"/>
</dbReference>
<evidence type="ECO:0000313" key="1">
    <source>
        <dbReference type="EMBL" id="CDL26015.1"/>
    </source>
</evidence>
<name>W1EWU9_ECOLX</name>